<keyword evidence="3" id="KW-1185">Reference proteome</keyword>
<evidence type="ECO:0000313" key="2">
    <source>
        <dbReference type="EMBL" id="RST30056.1"/>
    </source>
</evidence>
<dbReference type="RefSeq" id="WP_126717891.1">
    <property type="nucleotide sequence ID" value="NZ_RWJF01000001.1"/>
</dbReference>
<evidence type="ECO:0000256" key="1">
    <source>
        <dbReference type="SAM" id="MobiDB-lite"/>
    </source>
</evidence>
<name>A0A429V7W9_9SPHN</name>
<feature type="region of interest" description="Disordered" evidence="1">
    <location>
        <begin position="282"/>
        <end position="301"/>
    </location>
</feature>
<protein>
    <submittedName>
        <fullName evidence="2">Polysaccharide biosynthesis protein</fullName>
    </submittedName>
</protein>
<gene>
    <name evidence="2" type="ORF">HMF7854_03855</name>
</gene>
<evidence type="ECO:0000313" key="3">
    <source>
        <dbReference type="Proteomes" id="UP000274661"/>
    </source>
</evidence>
<accession>A0A429V7W9</accession>
<dbReference type="InterPro" id="IPR029465">
    <property type="entry name" value="ATPgrasp_TupA"/>
</dbReference>
<comment type="caution">
    <text evidence="2">The sequence shown here is derived from an EMBL/GenBank/DDBJ whole genome shotgun (WGS) entry which is preliminary data.</text>
</comment>
<dbReference type="SUPFAM" id="SSF56059">
    <property type="entry name" value="Glutathione synthetase ATP-binding domain-like"/>
    <property type="match status" value="1"/>
</dbReference>
<reference evidence="2 3" key="1">
    <citation type="submission" date="2018-12" db="EMBL/GenBank/DDBJ databases">
        <title>Sphingomonas sp. HMF7854 Genome sequencing and assembly.</title>
        <authorList>
            <person name="Cha I."/>
            <person name="Kang H."/>
            <person name="Kim H."/>
            <person name="Kang J."/>
            <person name="Joh K."/>
        </authorList>
    </citation>
    <scope>NUCLEOTIDE SEQUENCE [LARGE SCALE GENOMIC DNA]</scope>
    <source>
        <strain evidence="2 3">HMF7854</strain>
    </source>
</reference>
<dbReference type="AlphaFoldDB" id="A0A429V7W9"/>
<organism evidence="2 3">
    <name type="scientific">Sphingomonas ginkgonis</name>
    <dbReference type="NCBI Taxonomy" id="2315330"/>
    <lineage>
        <taxon>Bacteria</taxon>
        <taxon>Pseudomonadati</taxon>
        <taxon>Pseudomonadota</taxon>
        <taxon>Alphaproteobacteria</taxon>
        <taxon>Sphingomonadales</taxon>
        <taxon>Sphingomonadaceae</taxon>
        <taxon>Sphingomonas</taxon>
    </lineage>
</organism>
<dbReference type="OrthoDB" id="9791827at2"/>
<dbReference type="EMBL" id="RWJF01000001">
    <property type="protein sequence ID" value="RST30056.1"/>
    <property type="molecule type" value="Genomic_DNA"/>
</dbReference>
<dbReference type="Proteomes" id="UP000274661">
    <property type="component" value="Unassembled WGS sequence"/>
</dbReference>
<dbReference type="Pfam" id="PF14305">
    <property type="entry name" value="ATPgrasp_TupA"/>
    <property type="match status" value="1"/>
</dbReference>
<proteinExistence type="predicted"/>
<sequence length="301" mass="34416">MHRSLRHLVRRGEDRVRRLRVLLIFAWRHRRLADLASPTTLTEQVQRRKLEDRNPWLHQLADKLAVKDHVAALLGTRWVTPTLWRGTELPAESAWPLPFVVKSRHGCGHVRVVRDERDYRRARRSARRWMRQRYGAWLDEWGYRDIPRGLLVEPYIGEDERLPVDFKLFVFGGRVRFVQVHLDRAGDHRWIVFDTGWRRVSPASADPDPAPPRTLGQMIEAAERLGAGFDFVRVDLYEVAGRPLFGELTFYPGSGLEPVRPATLDAEMGRLWAEARLLPANGGGEAGALPPPAEASGGSLI</sequence>